<name>A0ABV3NJW8_9BACI</name>
<dbReference type="GO" id="GO:0005524">
    <property type="term" value="F:ATP binding"/>
    <property type="evidence" value="ECO:0007669"/>
    <property type="project" value="UniProtKB-KW"/>
</dbReference>
<proteinExistence type="predicted"/>
<gene>
    <name evidence="2" type="ORF">ABC651_10120</name>
</gene>
<dbReference type="PANTHER" id="PTHR24220">
    <property type="entry name" value="IMPORT ATP-BINDING PROTEIN"/>
    <property type="match status" value="1"/>
</dbReference>
<protein>
    <submittedName>
        <fullName evidence="2">ATP-binding cassette domain-containing protein</fullName>
    </submittedName>
</protein>
<comment type="caution">
    <text evidence="2">The sequence shown here is derived from an EMBL/GenBank/DDBJ whole genome shotgun (WGS) entry which is preliminary data.</text>
</comment>
<keyword evidence="2" id="KW-0067">ATP-binding</keyword>
<evidence type="ECO:0000313" key="3">
    <source>
        <dbReference type="Proteomes" id="UP001555176"/>
    </source>
</evidence>
<dbReference type="InterPro" id="IPR015854">
    <property type="entry name" value="ABC_transpr_LolD-like"/>
</dbReference>
<dbReference type="Pfam" id="PF00005">
    <property type="entry name" value="ABC_tran"/>
    <property type="match status" value="1"/>
</dbReference>
<evidence type="ECO:0000259" key="1">
    <source>
        <dbReference type="Pfam" id="PF00005"/>
    </source>
</evidence>
<keyword evidence="3" id="KW-1185">Reference proteome</keyword>
<dbReference type="Gene3D" id="3.40.50.300">
    <property type="entry name" value="P-loop containing nucleotide triphosphate hydrolases"/>
    <property type="match status" value="1"/>
</dbReference>
<accession>A0ABV3NJW8</accession>
<reference evidence="2 3" key="1">
    <citation type="submission" date="2024-04" db="EMBL/GenBank/DDBJ databases">
        <title>Bacterial genomes from commercial probiotics.</title>
        <authorList>
            <person name="Brady R."/>
            <person name="Call G.B."/>
            <person name="Chaston J.M."/>
        </authorList>
    </citation>
    <scope>NUCLEOTIDE SEQUENCE [LARGE SCALE GENOMIC DNA]</scope>
    <source>
        <strain evidence="3">gbc_m</strain>
    </source>
</reference>
<evidence type="ECO:0000313" key="2">
    <source>
        <dbReference type="EMBL" id="MEW7079375.1"/>
    </source>
</evidence>
<keyword evidence="2" id="KW-0547">Nucleotide-binding</keyword>
<dbReference type="SUPFAM" id="SSF52540">
    <property type="entry name" value="P-loop containing nucleoside triphosphate hydrolases"/>
    <property type="match status" value="1"/>
</dbReference>
<dbReference type="Proteomes" id="UP001555176">
    <property type="component" value="Unassembled WGS sequence"/>
</dbReference>
<feature type="domain" description="ABC transporter" evidence="1">
    <location>
        <begin position="16"/>
        <end position="64"/>
    </location>
</feature>
<dbReference type="InterPro" id="IPR027417">
    <property type="entry name" value="P-loop_NTPase"/>
</dbReference>
<dbReference type="PANTHER" id="PTHR24220:SF86">
    <property type="entry name" value="ABC TRANSPORTER ABCH.1"/>
    <property type="match status" value="1"/>
</dbReference>
<dbReference type="EMBL" id="JBDGII010000024">
    <property type="protein sequence ID" value="MEW7079375.1"/>
    <property type="molecule type" value="Genomic_DNA"/>
</dbReference>
<sequence>MEKRNLFYCPCKTNLSMEEALALVGLKNKINQKVFTLSGGEQQRVALARLMLKKCDIILADEPTGSLDKKNAEAVLNILKQLNRQGKTIILVTHDETLKKQGNRVVNL</sequence>
<dbReference type="InterPro" id="IPR003439">
    <property type="entry name" value="ABC_transporter-like_ATP-bd"/>
</dbReference>
<organism evidence="2 3">
    <name type="scientific">Heyndrickxia faecalis</name>
    <dbReference type="NCBI Taxonomy" id="2824910"/>
    <lineage>
        <taxon>Bacteria</taxon>
        <taxon>Bacillati</taxon>
        <taxon>Bacillota</taxon>
        <taxon>Bacilli</taxon>
        <taxon>Bacillales</taxon>
        <taxon>Bacillaceae</taxon>
        <taxon>Heyndrickxia</taxon>
    </lineage>
</organism>